<dbReference type="InterPro" id="IPR036390">
    <property type="entry name" value="WH_DNA-bd_sf"/>
</dbReference>
<accession>A0A5E4LUR2</accession>
<dbReference type="Gene3D" id="1.10.10.10">
    <property type="entry name" value="Winged helix-like DNA-binding domain superfamily/Winged helix DNA-binding domain"/>
    <property type="match status" value="1"/>
</dbReference>
<evidence type="ECO:0000256" key="2">
    <source>
        <dbReference type="ARBA" id="ARBA00023125"/>
    </source>
</evidence>
<dbReference type="AlphaFoldDB" id="A0A5E4LUR2"/>
<dbReference type="InterPro" id="IPR019887">
    <property type="entry name" value="Tscrpt_reg_AsnC/Lrp_C"/>
</dbReference>
<name>A0A5E4LUR2_9ARCH</name>
<dbReference type="PANTHER" id="PTHR30154:SF34">
    <property type="entry name" value="TRANSCRIPTIONAL REGULATOR AZLB"/>
    <property type="match status" value="1"/>
</dbReference>
<dbReference type="Proteomes" id="UP000789941">
    <property type="component" value="Unassembled WGS sequence"/>
</dbReference>
<dbReference type="GO" id="GO:0005829">
    <property type="term" value="C:cytosol"/>
    <property type="evidence" value="ECO:0007669"/>
    <property type="project" value="TreeGrafter"/>
</dbReference>
<evidence type="ECO:0000313" key="5">
    <source>
        <dbReference type="EMBL" id="VVC04808.1"/>
    </source>
</evidence>
<dbReference type="SMART" id="SM00344">
    <property type="entry name" value="HTH_ASNC"/>
    <property type="match status" value="1"/>
</dbReference>
<dbReference type="PROSITE" id="PS50956">
    <property type="entry name" value="HTH_ASNC_2"/>
    <property type="match status" value="1"/>
</dbReference>
<dbReference type="EMBL" id="CABMJJ010000011">
    <property type="protein sequence ID" value="VVC04808.1"/>
    <property type="molecule type" value="Genomic_DNA"/>
</dbReference>
<sequence>MTSENLDDKDILLIEELSKDAKLSEQKLARKTGIAMTTVHNHLRKLRELGVIKRYTLRLDYTKLGRPLVAYVLVKAMPGVSQKEILEQIAKIPRVCEVAMITGEFDIIFKARVASMTELNEIVVQKLRMQKNIGDTRTMISYETIEID</sequence>
<dbReference type="InterPro" id="IPR000485">
    <property type="entry name" value="AsnC-type_HTH_dom"/>
</dbReference>
<gene>
    <name evidence="5" type="ORF">LFW2832_01123</name>
</gene>
<keyword evidence="1" id="KW-0805">Transcription regulation</keyword>
<keyword evidence="3" id="KW-0804">Transcription</keyword>
<dbReference type="SUPFAM" id="SSF46785">
    <property type="entry name" value="Winged helix' DNA-binding domain"/>
    <property type="match status" value="1"/>
</dbReference>
<dbReference type="GO" id="GO:0043200">
    <property type="term" value="P:response to amino acid"/>
    <property type="evidence" value="ECO:0007669"/>
    <property type="project" value="TreeGrafter"/>
</dbReference>
<organism evidence="5 6">
    <name type="scientific">Candidatus Bilamarchaeum dharawalense</name>
    <dbReference type="NCBI Taxonomy" id="2885759"/>
    <lineage>
        <taxon>Archaea</taxon>
        <taxon>Candidatus Micrarchaeota</taxon>
        <taxon>Candidatus Micrarchaeia</taxon>
        <taxon>Candidatus Anstonellales</taxon>
        <taxon>Candidatus Bilamarchaeaceae</taxon>
        <taxon>Candidatus Bilamarchaeum</taxon>
    </lineage>
</organism>
<dbReference type="InterPro" id="IPR011008">
    <property type="entry name" value="Dimeric_a/b-barrel"/>
</dbReference>
<evidence type="ECO:0000256" key="3">
    <source>
        <dbReference type="ARBA" id="ARBA00023163"/>
    </source>
</evidence>
<keyword evidence="2" id="KW-0238">DNA-binding</keyword>
<dbReference type="InterPro" id="IPR019888">
    <property type="entry name" value="Tscrpt_reg_AsnC-like"/>
</dbReference>
<evidence type="ECO:0000313" key="6">
    <source>
        <dbReference type="Proteomes" id="UP000789941"/>
    </source>
</evidence>
<reference evidence="5 6" key="1">
    <citation type="submission" date="2019-08" db="EMBL/GenBank/DDBJ databases">
        <authorList>
            <person name="Vazquez-Campos X."/>
        </authorList>
    </citation>
    <scope>NUCLEOTIDE SEQUENCE [LARGE SCALE GENOMIC DNA]</scope>
    <source>
        <strain evidence="5">LFW-283_2</strain>
    </source>
</reference>
<dbReference type="Pfam" id="PF01037">
    <property type="entry name" value="AsnC_trans_reg"/>
    <property type="match status" value="1"/>
</dbReference>
<dbReference type="Gene3D" id="3.30.70.920">
    <property type="match status" value="1"/>
</dbReference>
<evidence type="ECO:0000256" key="1">
    <source>
        <dbReference type="ARBA" id="ARBA00023015"/>
    </source>
</evidence>
<dbReference type="GO" id="GO:0043565">
    <property type="term" value="F:sequence-specific DNA binding"/>
    <property type="evidence" value="ECO:0007669"/>
    <property type="project" value="InterPro"/>
</dbReference>
<dbReference type="SUPFAM" id="SSF54909">
    <property type="entry name" value="Dimeric alpha+beta barrel"/>
    <property type="match status" value="1"/>
</dbReference>
<feature type="domain" description="HTH asnC-type" evidence="4">
    <location>
        <begin position="6"/>
        <end position="67"/>
    </location>
</feature>
<evidence type="ECO:0000259" key="4">
    <source>
        <dbReference type="PROSITE" id="PS50956"/>
    </source>
</evidence>
<proteinExistence type="predicted"/>
<dbReference type="InterPro" id="IPR036388">
    <property type="entry name" value="WH-like_DNA-bd_sf"/>
</dbReference>
<dbReference type="PANTHER" id="PTHR30154">
    <property type="entry name" value="LEUCINE-RESPONSIVE REGULATORY PROTEIN"/>
    <property type="match status" value="1"/>
</dbReference>
<comment type="caution">
    <text evidence="5">The sequence shown here is derived from an EMBL/GenBank/DDBJ whole genome shotgun (WGS) entry which is preliminary data.</text>
</comment>
<dbReference type="PRINTS" id="PR00033">
    <property type="entry name" value="HTHASNC"/>
</dbReference>
<protein>
    <submittedName>
        <fullName evidence="5">Putative HTH-type transcriptional regulator</fullName>
    </submittedName>
</protein>
<dbReference type="Pfam" id="PF13412">
    <property type="entry name" value="HTH_24"/>
    <property type="match status" value="1"/>
</dbReference>